<dbReference type="PANTHER" id="PTHR33449">
    <property type="entry name" value="NUCLEOID-ASSOCIATED PROTEIN YBAB"/>
    <property type="match status" value="1"/>
</dbReference>
<dbReference type="SUPFAM" id="SSF82607">
    <property type="entry name" value="YbaB-like"/>
    <property type="match status" value="1"/>
</dbReference>
<reference evidence="3 4" key="1">
    <citation type="submission" date="2020-04" db="EMBL/GenBank/DDBJ databases">
        <authorList>
            <person name="Yin C."/>
        </authorList>
    </citation>
    <scope>NUCLEOTIDE SEQUENCE [LARGE SCALE GENOMIC DNA]</scope>
    <source>
        <strain evidence="3 4">Ak56</strain>
    </source>
</reference>
<dbReference type="Pfam" id="PF02575">
    <property type="entry name" value="YbaB_DNA_bd"/>
    <property type="match status" value="1"/>
</dbReference>
<comment type="function">
    <text evidence="2">Binds to DNA and alters its conformation. May be involved in regulation of gene expression, nucleoid organization and DNA protection.</text>
</comment>
<evidence type="ECO:0000256" key="2">
    <source>
        <dbReference type="HAMAP-Rule" id="MF_00274"/>
    </source>
</evidence>
<proteinExistence type="inferred from homology"/>
<dbReference type="EMBL" id="JABAHZ010000002">
    <property type="protein sequence ID" value="NLR78866.1"/>
    <property type="molecule type" value="Genomic_DNA"/>
</dbReference>
<dbReference type="PANTHER" id="PTHR33449:SF1">
    <property type="entry name" value="NUCLEOID-ASSOCIATED PROTEIN YBAB"/>
    <property type="match status" value="1"/>
</dbReference>
<dbReference type="GO" id="GO:0003677">
    <property type="term" value="F:DNA binding"/>
    <property type="evidence" value="ECO:0007669"/>
    <property type="project" value="UniProtKB-UniRule"/>
</dbReference>
<dbReference type="AlphaFoldDB" id="A0A847SN85"/>
<dbReference type="GO" id="GO:0005829">
    <property type="term" value="C:cytosol"/>
    <property type="evidence" value="ECO:0007669"/>
    <property type="project" value="TreeGrafter"/>
</dbReference>
<name>A0A847SN85_9BACT</name>
<comment type="subunit">
    <text evidence="2">Homodimer.</text>
</comment>
<comment type="similarity">
    <text evidence="2">Belongs to the YbaB/EbfC family.</text>
</comment>
<organism evidence="3 4">
    <name type="scientific">Chitinophaga eiseniae</name>
    <dbReference type="NCBI Taxonomy" id="634771"/>
    <lineage>
        <taxon>Bacteria</taxon>
        <taxon>Pseudomonadati</taxon>
        <taxon>Bacteroidota</taxon>
        <taxon>Chitinophagia</taxon>
        <taxon>Chitinophagales</taxon>
        <taxon>Chitinophagaceae</taxon>
        <taxon>Chitinophaga</taxon>
    </lineage>
</organism>
<comment type="subcellular location">
    <subcellularLocation>
        <location evidence="2">Cytoplasm</location>
        <location evidence="2">Nucleoid</location>
    </subcellularLocation>
</comment>
<evidence type="ECO:0000313" key="4">
    <source>
        <dbReference type="Proteomes" id="UP000552864"/>
    </source>
</evidence>
<dbReference type="Proteomes" id="UP000552864">
    <property type="component" value="Unassembled WGS sequence"/>
</dbReference>
<dbReference type="GO" id="GO:0043590">
    <property type="term" value="C:bacterial nucleoid"/>
    <property type="evidence" value="ECO:0007669"/>
    <property type="project" value="UniProtKB-UniRule"/>
</dbReference>
<evidence type="ECO:0000313" key="3">
    <source>
        <dbReference type="EMBL" id="NLR78866.1"/>
    </source>
</evidence>
<accession>A0A847SN85</accession>
<dbReference type="PIRSF" id="PIRSF004555">
    <property type="entry name" value="UCP004555"/>
    <property type="match status" value="1"/>
</dbReference>
<keyword evidence="2" id="KW-0963">Cytoplasm</keyword>
<keyword evidence="4" id="KW-1185">Reference proteome</keyword>
<protein>
    <recommendedName>
        <fullName evidence="2">Nucleoid-associated protein HGH91_09525</fullName>
    </recommendedName>
</protein>
<dbReference type="HAMAP" id="MF_00274">
    <property type="entry name" value="DNA_YbaB_EbfC"/>
    <property type="match status" value="1"/>
</dbReference>
<dbReference type="NCBIfam" id="TIGR00103">
    <property type="entry name" value="DNA_YbaB_EbfC"/>
    <property type="match status" value="1"/>
</dbReference>
<dbReference type="Gene3D" id="3.30.1310.10">
    <property type="entry name" value="Nucleoid-associated protein YbaB-like domain"/>
    <property type="match status" value="1"/>
</dbReference>
<dbReference type="RefSeq" id="WP_168738229.1">
    <property type="nucleotide sequence ID" value="NZ_JABAHZ010000002.1"/>
</dbReference>
<sequence>MFGDLFGKLTQIKQKMAEGKERLATVTLSGEAGNGAVKVTIDGNRQVKTIDIAAHLLTPENKEEMEDLLLSALNRALKDGEAAWEAEMKNAAGGMLGGLM</sequence>
<keyword evidence="1 2" id="KW-0238">DNA-binding</keyword>
<evidence type="ECO:0000256" key="1">
    <source>
        <dbReference type="ARBA" id="ARBA00023125"/>
    </source>
</evidence>
<dbReference type="InterPro" id="IPR004401">
    <property type="entry name" value="YbaB/EbfC"/>
</dbReference>
<gene>
    <name evidence="3" type="ORF">HGH91_09525</name>
</gene>
<dbReference type="InterPro" id="IPR036894">
    <property type="entry name" value="YbaB-like_sf"/>
</dbReference>
<comment type="caution">
    <text evidence="3">The sequence shown here is derived from an EMBL/GenBank/DDBJ whole genome shotgun (WGS) entry which is preliminary data.</text>
</comment>